<protein>
    <submittedName>
        <fullName evidence="1">Uncharacterized protein</fullName>
    </submittedName>
</protein>
<reference evidence="1 2" key="2">
    <citation type="journal article" date="2022" name="Mol. Ecol. Resour.">
        <title>The genomes of chicory, endive, great burdock and yacon provide insights into Asteraceae paleo-polyploidization history and plant inulin production.</title>
        <authorList>
            <person name="Fan W."/>
            <person name="Wang S."/>
            <person name="Wang H."/>
            <person name="Wang A."/>
            <person name="Jiang F."/>
            <person name="Liu H."/>
            <person name="Zhao H."/>
            <person name="Xu D."/>
            <person name="Zhang Y."/>
        </authorList>
    </citation>
    <scope>NUCLEOTIDE SEQUENCE [LARGE SCALE GENOMIC DNA]</scope>
    <source>
        <strain evidence="2">cv. Yunnan</strain>
        <tissue evidence="1">Leaves</tissue>
    </source>
</reference>
<evidence type="ECO:0000313" key="1">
    <source>
        <dbReference type="EMBL" id="KAI3695419.1"/>
    </source>
</evidence>
<accession>A0ACB8ZCK8</accession>
<keyword evidence="2" id="KW-1185">Reference proteome</keyword>
<reference evidence="2" key="1">
    <citation type="journal article" date="2022" name="Mol. Ecol. Resour.">
        <title>The genomes of chicory, endive, great burdock and yacon provide insights into Asteraceae palaeo-polyploidization history and plant inulin production.</title>
        <authorList>
            <person name="Fan W."/>
            <person name="Wang S."/>
            <person name="Wang H."/>
            <person name="Wang A."/>
            <person name="Jiang F."/>
            <person name="Liu H."/>
            <person name="Zhao H."/>
            <person name="Xu D."/>
            <person name="Zhang Y."/>
        </authorList>
    </citation>
    <scope>NUCLEOTIDE SEQUENCE [LARGE SCALE GENOMIC DNA]</scope>
    <source>
        <strain evidence="2">cv. Yunnan</strain>
    </source>
</reference>
<gene>
    <name evidence="1" type="ORF">L1987_78416</name>
</gene>
<proteinExistence type="predicted"/>
<name>A0ACB8ZCK8_9ASTR</name>
<sequence length="295" mass="34103">METHVDSSNVYNVCKKVCRTWCWATNAACCEKGTRIMVGWDPNMVDVMILSQSNQVMHTQIVFKLDQKSLFCSFVYADNYYKNRRTLWQNLCVHHSFVHDKPWVIMGDFNSSLFHDDMLHGSSTLSIGSRDFKVCIDTIEVFDVNRSGLHFTWSNKQQIGGAIFKKIDRILGNVHLIDVFPSAAAYFLPYRLSDHTPCILKLPSVTRDKPKPFKFVNLVADKKGFLDEVKRVWSKDQPGHRMFQVVKKLKWLKTPLRKLFFQQGNLHEKVKNTRKELDDCQLAIDGDPLNEALVA</sequence>
<organism evidence="1 2">
    <name type="scientific">Smallanthus sonchifolius</name>
    <dbReference type="NCBI Taxonomy" id="185202"/>
    <lineage>
        <taxon>Eukaryota</taxon>
        <taxon>Viridiplantae</taxon>
        <taxon>Streptophyta</taxon>
        <taxon>Embryophyta</taxon>
        <taxon>Tracheophyta</taxon>
        <taxon>Spermatophyta</taxon>
        <taxon>Magnoliopsida</taxon>
        <taxon>eudicotyledons</taxon>
        <taxon>Gunneridae</taxon>
        <taxon>Pentapetalae</taxon>
        <taxon>asterids</taxon>
        <taxon>campanulids</taxon>
        <taxon>Asterales</taxon>
        <taxon>Asteraceae</taxon>
        <taxon>Asteroideae</taxon>
        <taxon>Heliantheae alliance</taxon>
        <taxon>Millerieae</taxon>
        <taxon>Smallanthus</taxon>
    </lineage>
</organism>
<dbReference type="EMBL" id="CM042043">
    <property type="protein sequence ID" value="KAI3695419.1"/>
    <property type="molecule type" value="Genomic_DNA"/>
</dbReference>
<comment type="caution">
    <text evidence="1">The sequence shown here is derived from an EMBL/GenBank/DDBJ whole genome shotgun (WGS) entry which is preliminary data.</text>
</comment>
<evidence type="ECO:0000313" key="2">
    <source>
        <dbReference type="Proteomes" id="UP001056120"/>
    </source>
</evidence>
<dbReference type="Proteomes" id="UP001056120">
    <property type="component" value="Linkage Group LG26"/>
</dbReference>